<dbReference type="EMBL" id="CP006986">
    <property type="protein sequence ID" value="AIC25269.1"/>
    <property type="molecule type" value="Genomic_DNA"/>
</dbReference>
<dbReference type="InterPro" id="IPR036188">
    <property type="entry name" value="FAD/NAD-bd_sf"/>
</dbReference>
<proteinExistence type="inferred from homology"/>
<dbReference type="Gene3D" id="3.30.1360.120">
    <property type="entry name" value="Probable tRNA modification gtpase trme, domain 1"/>
    <property type="match status" value="1"/>
</dbReference>
<gene>
    <name evidence="7" type="ORF">IE4771_CH00094</name>
</gene>
<dbReference type="OrthoDB" id="9804379at2"/>
<dbReference type="Pfam" id="PF08669">
    <property type="entry name" value="GCV_T_C"/>
    <property type="match status" value="1"/>
</dbReference>
<dbReference type="AlphaFoldDB" id="A0A060HUV6"/>
<dbReference type="InterPro" id="IPR006076">
    <property type="entry name" value="FAD-dep_OxRdtase"/>
</dbReference>
<feature type="domain" description="FAD dependent oxidoreductase central" evidence="6">
    <location>
        <begin position="368"/>
        <end position="423"/>
    </location>
</feature>
<dbReference type="RefSeq" id="WP_038685996.1">
    <property type="nucleotide sequence ID" value="NZ_CP006986.1"/>
</dbReference>
<dbReference type="PANTHER" id="PTHR43757">
    <property type="entry name" value="AMINOMETHYLTRANSFERASE"/>
    <property type="match status" value="1"/>
</dbReference>
<dbReference type="InterPro" id="IPR027266">
    <property type="entry name" value="TrmE/GcvT-like"/>
</dbReference>
<evidence type="ECO:0000313" key="8">
    <source>
        <dbReference type="Proteomes" id="UP000027180"/>
    </source>
</evidence>
<dbReference type="Pfam" id="PF01266">
    <property type="entry name" value="DAO"/>
    <property type="match status" value="1"/>
</dbReference>
<dbReference type="Pfam" id="PF01571">
    <property type="entry name" value="GCV_T"/>
    <property type="match status" value="1"/>
</dbReference>
<dbReference type="SUPFAM" id="SSF54373">
    <property type="entry name" value="FAD-linked reductases, C-terminal domain"/>
    <property type="match status" value="1"/>
</dbReference>
<dbReference type="PANTHER" id="PTHR43757:SF11">
    <property type="entry name" value="SARCOSINE DEHYDROGENASE"/>
    <property type="match status" value="1"/>
</dbReference>
<accession>A0A060HUV6</accession>
<evidence type="ECO:0000256" key="1">
    <source>
        <dbReference type="ARBA" id="ARBA00008609"/>
    </source>
</evidence>
<feature type="domain" description="FAD dependent oxidoreductase" evidence="3">
    <location>
        <begin position="11"/>
        <end position="365"/>
    </location>
</feature>
<dbReference type="HOGENOM" id="CLU_007884_11_0_5"/>
<keyword evidence="2" id="KW-0560">Oxidoreductase</keyword>
<dbReference type="InterPro" id="IPR013977">
    <property type="entry name" value="GcvT_C"/>
</dbReference>
<dbReference type="InterPro" id="IPR028896">
    <property type="entry name" value="GcvT/YgfZ/DmdA"/>
</dbReference>
<dbReference type="Proteomes" id="UP000027180">
    <property type="component" value="Chromosome"/>
</dbReference>
<dbReference type="Pfam" id="PF16350">
    <property type="entry name" value="FAO_M"/>
    <property type="match status" value="1"/>
</dbReference>
<evidence type="ECO:0000259" key="5">
    <source>
        <dbReference type="Pfam" id="PF08669"/>
    </source>
</evidence>
<dbReference type="InterPro" id="IPR032503">
    <property type="entry name" value="FAO_M"/>
</dbReference>
<feature type="domain" description="Aminomethyltransferase C-terminal" evidence="5">
    <location>
        <begin position="724"/>
        <end position="808"/>
    </location>
</feature>
<evidence type="ECO:0000259" key="6">
    <source>
        <dbReference type="Pfam" id="PF16350"/>
    </source>
</evidence>
<dbReference type="Gene3D" id="3.50.50.60">
    <property type="entry name" value="FAD/NAD(P)-binding domain"/>
    <property type="match status" value="1"/>
</dbReference>
<evidence type="ECO:0000259" key="4">
    <source>
        <dbReference type="Pfam" id="PF01571"/>
    </source>
</evidence>
<name>A0A060HUV6_RHIET</name>
<dbReference type="Gene3D" id="3.30.9.10">
    <property type="entry name" value="D-Amino Acid Oxidase, subunit A, domain 2"/>
    <property type="match status" value="1"/>
</dbReference>
<dbReference type="SUPFAM" id="SSF103025">
    <property type="entry name" value="Folate-binding domain"/>
    <property type="match status" value="1"/>
</dbReference>
<dbReference type="InterPro" id="IPR006222">
    <property type="entry name" value="GCVT_N"/>
</dbReference>
<dbReference type="Gene3D" id="2.40.30.110">
    <property type="entry name" value="Aminomethyltransferase beta-barrel domains"/>
    <property type="match status" value="1"/>
</dbReference>
<dbReference type="Gene3D" id="3.30.70.1400">
    <property type="entry name" value="Aminomethyltransferase beta-barrel domains"/>
    <property type="match status" value="1"/>
</dbReference>
<comment type="similarity">
    <text evidence="1">Belongs to the GcvT family.</text>
</comment>
<dbReference type="KEGG" id="rei:IE4771_CH00094"/>
<organism evidence="7 8">
    <name type="scientific">Rhizobium etli bv. mimosae str. IE4771</name>
    <dbReference type="NCBI Taxonomy" id="1432050"/>
    <lineage>
        <taxon>Bacteria</taxon>
        <taxon>Pseudomonadati</taxon>
        <taxon>Pseudomonadota</taxon>
        <taxon>Alphaproteobacteria</taxon>
        <taxon>Hyphomicrobiales</taxon>
        <taxon>Rhizobiaceae</taxon>
        <taxon>Rhizobium/Agrobacterium group</taxon>
        <taxon>Rhizobium</taxon>
    </lineage>
</organism>
<evidence type="ECO:0000313" key="7">
    <source>
        <dbReference type="EMBL" id="AIC25269.1"/>
    </source>
</evidence>
<protein>
    <submittedName>
        <fullName evidence="7">FAD dependent oxidoreductase protein</fullName>
    </submittedName>
</protein>
<dbReference type="GO" id="GO:0016491">
    <property type="term" value="F:oxidoreductase activity"/>
    <property type="evidence" value="ECO:0007669"/>
    <property type="project" value="UniProtKB-KW"/>
</dbReference>
<dbReference type="SUPFAM" id="SSF101790">
    <property type="entry name" value="Aminomethyltransferase beta-barrel domain"/>
    <property type="match status" value="1"/>
</dbReference>
<sequence>MTKQLPKTAKAVVIGGGIIGCSTAYHLGKLGWTDTVLLERKKLTSGTTFHAAGLVGQLRSSANITQLLGYSVDLYKRLEEETGLGTGWKMNGGLRLACNEERWTEVKRQATTAQSFGLEMQLLTPQEAFDLWPLMTIDDLVGAAFLPTDGQANPSDITQALAKGARISGVSIFEDTEVLDLDIDKGRIRAVVTAEGRIECERVVVCAGQWTRAFAARFGVNVPLVSVEHQYIITESFGVPSNLPTLRDPDRLTYYKEEVGGMVMGGYEPNPIPWAKQGIPEDFHYTLLDSNFDHFEQIMEQALGRVPALEKVGVKQLLNGPESFTPDGNFILGEAPELKNFFVGAGFNAFGIASAGGAGMALAEWVTKGEPPYDLWPVDIRRFGRPHFDTDWVRTRTLEAYGKHYTMAWPFEEHSSGRPCRKSPLYDRLKAQGACFGEKLGWERPNWFADLFANEEPKDIYSYGRQNWFDAVGREHKAVREAAVIFDQTSFAKFVLKGKDAEAALSWIAANDVARPVGALIYTQMLNDKGGIECDLTVARIADNEYYIVTGTGFATHDFNWIARNIPAEMHAELVDVTSAYSVLSLMGPNSRGVLERVTSSDVSNAVFPFGQVRTIGISGCPVRALRITYVGELGYELHVPVEYATTVYDVLMAAGGELGLVNAGYRAIESCRLEKGYRAWGSDIGPDHTPIEAGLGWAVKIKRNIRFRGREAIERQLADGVKKRLACFVPDDPDTVLLGRETIYRDGKRVGWLSSGGFGYTLGKAIGYGYVRNPDGVSEEFVLSGSYELDVARQRIPCRVSLAPLYDPDMARIKA</sequence>
<evidence type="ECO:0000259" key="3">
    <source>
        <dbReference type="Pfam" id="PF01266"/>
    </source>
</evidence>
<dbReference type="PROSITE" id="PS51257">
    <property type="entry name" value="PROKAR_LIPOPROTEIN"/>
    <property type="match status" value="1"/>
</dbReference>
<evidence type="ECO:0000256" key="2">
    <source>
        <dbReference type="ARBA" id="ARBA00023002"/>
    </source>
</evidence>
<dbReference type="InterPro" id="IPR029043">
    <property type="entry name" value="GcvT/YgfZ_C"/>
</dbReference>
<feature type="domain" description="GCVT N-terminal" evidence="4">
    <location>
        <begin position="425"/>
        <end position="703"/>
    </location>
</feature>
<dbReference type="SUPFAM" id="SSF51905">
    <property type="entry name" value="FAD/NAD(P)-binding domain"/>
    <property type="match status" value="1"/>
</dbReference>
<reference evidence="7 8" key="1">
    <citation type="submission" date="2013-12" db="EMBL/GenBank/DDBJ databases">
        <title>Complete genome sequence of Rhizobium etli bv. mimosae IE4771.</title>
        <authorList>
            <person name="Bustos P."/>
            <person name="Santamaria R.I."/>
            <person name="Lozano L."/>
            <person name="Ormeno-Orrillo E."/>
            <person name="Rogel M.A."/>
            <person name="Romero D."/>
            <person name="Cevallos M.A."/>
            <person name="Martinez-Romero E."/>
            <person name="Gonzalez V."/>
        </authorList>
    </citation>
    <scope>NUCLEOTIDE SEQUENCE [LARGE SCALE GENOMIC DNA]</scope>
    <source>
        <strain evidence="7 8">IE4771</strain>
    </source>
</reference>